<dbReference type="Gene3D" id="1.20.5.110">
    <property type="match status" value="1"/>
</dbReference>
<feature type="region of interest" description="Disordered" evidence="10">
    <location>
        <begin position="61"/>
        <end position="90"/>
    </location>
</feature>
<evidence type="ECO:0000259" key="11">
    <source>
        <dbReference type="Pfam" id="PF10496"/>
    </source>
</evidence>
<evidence type="ECO:0000256" key="2">
    <source>
        <dbReference type="ARBA" id="ARBA00009063"/>
    </source>
</evidence>
<feature type="domain" description="SNARE-complex protein Syntaxin-18 N-terminal" evidence="11">
    <location>
        <begin position="2"/>
        <end position="88"/>
    </location>
</feature>
<comment type="similarity">
    <text evidence="2">Belongs to the syntaxin family.</text>
</comment>
<dbReference type="SUPFAM" id="SSF47661">
    <property type="entry name" value="t-snare proteins"/>
    <property type="match status" value="1"/>
</dbReference>
<reference evidence="12 13" key="1">
    <citation type="journal article" date="2024" name="IMA Fungus">
        <title>Apiospora arundinis, a panoply of carbohydrate-active enzymes and secondary metabolites.</title>
        <authorList>
            <person name="Sorensen T."/>
            <person name="Petersen C."/>
            <person name="Muurmann A.T."/>
            <person name="Christiansen J.V."/>
            <person name="Brundto M.L."/>
            <person name="Overgaard C.K."/>
            <person name="Boysen A.T."/>
            <person name="Wollenberg R.D."/>
            <person name="Larsen T.O."/>
            <person name="Sorensen J.L."/>
            <person name="Nielsen K.L."/>
            <person name="Sondergaard T.E."/>
        </authorList>
    </citation>
    <scope>NUCLEOTIDE SEQUENCE [LARGE SCALE GENOMIC DNA]</scope>
    <source>
        <strain evidence="12 13">AAU 773</strain>
    </source>
</reference>
<evidence type="ECO:0000256" key="7">
    <source>
        <dbReference type="ARBA" id="ARBA00023054"/>
    </source>
</evidence>
<keyword evidence="8" id="KW-0472">Membrane</keyword>
<proteinExistence type="inferred from homology"/>
<evidence type="ECO:0000256" key="6">
    <source>
        <dbReference type="ARBA" id="ARBA00022989"/>
    </source>
</evidence>
<feature type="region of interest" description="Disordered" evidence="10">
    <location>
        <begin position="204"/>
        <end position="245"/>
    </location>
</feature>
<evidence type="ECO:0000256" key="10">
    <source>
        <dbReference type="SAM" id="MobiDB-lite"/>
    </source>
</evidence>
<evidence type="ECO:0000313" key="13">
    <source>
        <dbReference type="Proteomes" id="UP001390339"/>
    </source>
</evidence>
<keyword evidence="6" id="KW-1133">Transmembrane helix</keyword>
<protein>
    <submittedName>
        <fullName evidence="12">t-SNARE protein</fullName>
    </submittedName>
</protein>
<feature type="compositionally biased region" description="Low complexity" evidence="10">
    <location>
        <begin position="228"/>
        <end position="240"/>
    </location>
</feature>
<feature type="coiled-coil region" evidence="9">
    <location>
        <begin position="92"/>
        <end position="119"/>
    </location>
</feature>
<keyword evidence="5" id="KW-0653">Protein transport</keyword>
<feature type="compositionally biased region" description="Basic and acidic residues" evidence="10">
    <location>
        <begin position="71"/>
        <end position="90"/>
    </location>
</feature>
<organism evidence="12 13">
    <name type="scientific">Apiospora arundinis</name>
    <dbReference type="NCBI Taxonomy" id="335852"/>
    <lineage>
        <taxon>Eukaryota</taxon>
        <taxon>Fungi</taxon>
        <taxon>Dikarya</taxon>
        <taxon>Ascomycota</taxon>
        <taxon>Pezizomycotina</taxon>
        <taxon>Sordariomycetes</taxon>
        <taxon>Xylariomycetidae</taxon>
        <taxon>Amphisphaeriales</taxon>
        <taxon>Apiosporaceae</taxon>
        <taxon>Apiospora</taxon>
    </lineage>
</organism>
<evidence type="ECO:0000256" key="3">
    <source>
        <dbReference type="ARBA" id="ARBA00022448"/>
    </source>
</evidence>
<keyword evidence="13" id="KW-1185">Reference proteome</keyword>
<evidence type="ECO:0000313" key="12">
    <source>
        <dbReference type="EMBL" id="KAK8867628.1"/>
    </source>
</evidence>
<comment type="caution">
    <text evidence="12">The sequence shown here is derived from an EMBL/GenBank/DDBJ whole genome shotgun (WGS) entry which is preliminary data.</text>
</comment>
<evidence type="ECO:0000256" key="1">
    <source>
        <dbReference type="ARBA" id="ARBA00004211"/>
    </source>
</evidence>
<evidence type="ECO:0000256" key="9">
    <source>
        <dbReference type="SAM" id="Coils"/>
    </source>
</evidence>
<dbReference type="Proteomes" id="UP001390339">
    <property type="component" value="Unassembled WGS sequence"/>
</dbReference>
<dbReference type="InterPro" id="IPR010989">
    <property type="entry name" value="SNARE"/>
</dbReference>
<name>A0ABR2IS05_9PEZI</name>
<accession>A0ABR2IS05</accession>
<keyword evidence="4" id="KW-0812">Transmembrane</keyword>
<gene>
    <name evidence="12" type="ORF">PGQ11_006206</name>
</gene>
<keyword evidence="7 9" id="KW-0175">Coiled coil</keyword>
<dbReference type="PANTHER" id="PTHR15959:SF0">
    <property type="entry name" value="SYNTAXIN-18"/>
    <property type="match status" value="1"/>
</dbReference>
<dbReference type="InterPro" id="IPR019529">
    <property type="entry name" value="Syntaxin-18_N"/>
</dbReference>
<evidence type="ECO:0000256" key="5">
    <source>
        <dbReference type="ARBA" id="ARBA00022927"/>
    </source>
</evidence>
<keyword evidence="3" id="KW-0813">Transport</keyword>
<sequence>MTDLTPLFDTFLAQHKAAPTKRAFSVDSLDEFLKEAYKINQAITSLHTDLRSIRQSYLSTAPPRRTLIRSAQHDRQPRPLTDREREEIDANSKSMLRQLNAKIRELSEAENARREMETGLIAKKYGRGLGALGAWAAGGGKVNKTTEHAAAEDKANVLNTHRESVLWTLKQRLQECVKTQQGMMEQRLHREMEKNRTVLAKATGSSMAGLGAMPEMPGSPVRERRKPSQSLPPDQQPSSSTAQDLSPEQIQMFEQENHDMLNHYESTLDQVRTAEKSLIEISELQTQLVNNLATQSAHIDQLVTDSFNTAENVGRGNVQLKKAAGRPSMAKYMFYTTAGLCSFLVVWDLII</sequence>
<evidence type="ECO:0000256" key="8">
    <source>
        <dbReference type="ARBA" id="ARBA00023136"/>
    </source>
</evidence>
<dbReference type="Pfam" id="PF10496">
    <property type="entry name" value="Syntaxin-18_N"/>
    <property type="match status" value="1"/>
</dbReference>
<dbReference type="PANTHER" id="PTHR15959">
    <property type="entry name" value="SYNTAXIN-18"/>
    <property type="match status" value="1"/>
</dbReference>
<dbReference type="EMBL" id="JAPCWZ010000004">
    <property type="protein sequence ID" value="KAK8867628.1"/>
    <property type="molecule type" value="Genomic_DNA"/>
</dbReference>
<evidence type="ECO:0000256" key="4">
    <source>
        <dbReference type="ARBA" id="ARBA00022692"/>
    </source>
</evidence>
<comment type="subcellular location">
    <subcellularLocation>
        <location evidence="1">Membrane</location>
        <topology evidence="1">Single-pass type IV membrane protein</topology>
    </subcellularLocation>
</comment>